<dbReference type="PROSITE" id="PS01156">
    <property type="entry name" value="TONB_DEPENDENT_REC_2"/>
    <property type="match status" value="1"/>
</dbReference>
<feature type="domain" description="TonB-dependent receptor-like beta-barrel" evidence="9">
    <location>
        <begin position="111"/>
        <end position="600"/>
    </location>
</feature>
<evidence type="ECO:0000256" key="6">
    <source>
        <dbReference type="ARBA" id="ARBA00023136"/>
    </source>
</evidence>
<evidence type="ECO:0000313" key="10">
    <source>
        <dbReference type="EMBL" id="TCK70066.1"/>
    </source>
</evidence>
<dbReference type="Gene3D" id="2.40.170.20">
    <property type="entry name" value="TonB-dependent receptor, beta-barrel domain"/>
    <property type="match status" value="1"/>
</dbReference>
<dbReference type="GO" id="GO:0009279">
    <property type="term" value="C:cell outer membrane"/>
    <property type="evidence" value="ECO:0007669"/>
    <property type="project" value="UniProtKB-SubCell"/>
</dbReference>
<comment type="subcellular location">
    <subcellularLocation>
        <location evidence="1">Cell outer membrane</location>
        <topology evidence="1">Multi-pass membrane protein</topology>
    </subcellularLocation>
</comment>
<keyword evidence="2" id="KW-0813">Transport</keyword>
<sequence>MKKETFLSIVVLAVTPTAFATDLADPDQIQPLKSFSPPKPIAPNIAQGYMIENQFDRTDRLSYFSVANKVNEGVAPLKLSSGVYGSSFYNSLFSGFREANYYALFNVNHTKANRYKDGQGNKVNFGYERFNQAAVLGWLPNDRTEFRLTFIHDDLDEDKQPEHQMDPVSTERYVVRLNGRLGQEDLSNTLSTELTYRHVKRHADNYTLRSVAGNNVYVLLHREIFDAAVKYDVDWRNFHNQIGVSYQHDDQDGDRYLHTAARDILNGYRFGNVHIDRYRVFDNLHYTFNDQHKLGLGLTYEYNSADVRKFNSNLPNPMMPGTQFANIQTLWKTYFGRNSTDGKIKQNALSAELKYEFTPTELQHYALSLGHLERVGDNMERFNSLASIVVRPNGTTMNQQPASAIVDNPWLKPEEHNRIKFDFDLKNEFYKGYLNSILDNGWNVGGSLVYDDVKNLIIFDRTRGQSGTVDRSGGIITRNVDAKLIVANLYANYNFLQNWAVGAKAFYNYGKNDTDNRPLYQIRPFELNANLDYRNYFQYGSYNLGAAVRYVAKQNKGDFDRTSGLGIDNREAAKQFTVVDLYAGLNFQDKYAVRLGVNNLFNRQYAEFISGDHVLALTPNVVNAPGRTFWLSLHASF</sequence>
<dbReference type="EMBL" id="SMGJ01000003">
    <property type="protein sequence ID" value="TCK70066.1"/>
    <property type="molecule type" value="Genomic_DNA"/>
</dbReference>
<evidence type="ECO:0000256" key="4">
    <source>
        <dbReference type="ARBA" id="ARBA00022692"/>
    </source>
</evidence>
<keyword evidence="4" id="KW-0812">Transmembrane</keyword>
<accession>A0A4R1KXE0</accession>
<dbReference type="AlphaFoldDB" id="A0A4R1KXE0"/>
<feature type="signal peptide" evidence="8">
    <location>
        <begin position="1"/>
        <end position="20"/>
    </location>
</feature>
<keyword evidence="6" id="KW-0472">Membrane</keyword>
<dbReference type="Proteomes" id="UP000295496">
    <property type="component" value="Unassembled WGS sequence"/>
</dbReference>
<protein>
    <submittedName>
        <fullName evidence="10">Iron complex outermembrane receptor protein</fullName>
    </submittedName>
</protein>
<gene>
    <name evidence="10" type="ORF">EV692_1290</name>
</gene>
<proteinExistence type="predicted"/>
<dbReference type="RefSeq" id="WP_132301675.1">
    <property type="nucleotide sequence ID" value="NZ_CP170642.1"/>
</dbReference>
<dbReference type="InterPro" id="IPR010917">
    <property type="entry name" value="TonB_rcpt_CS"/>
</dbReference>
<dbReference type="GO" id="GO:0015344">
    <property type="term" value="F:siderophore uptake transmembrane transporter activity"/>
    <property type="evidence" value="ECO:0007669"/>
    <property type="project" value="TreeGrafter"/>
</dbReference>
<keyword evidence="3" id="KW-1134">Transmembrane beta strand</keyword>
<name>A0A4R1KXE0_9PAST</name>
<feature type="chain" id="PRO_5030099113" evidence="8">
    <location>
        <begin position="21"/>
        <end position="637"/>
    </location>
</feature>
<evidence type="ECO:0000256" key="8">
    <source>
        <dbReference type="SAM" id="SignalP"/>
    </source>
</evidence>
<keyword evidence="5" id="KW-0798">TonB box</keyword>
<keyword evidence="11" id="KW-1185">Reference proteome</keyword>
<evidence type="ECO:0000256" key="1">
    <source>
        <dbReference type="ARBA" id="ARBA00004571"/>
    </source>
</evidence>
<evidence type="ECO:0000256" key="2">
    <source>
        <dbReference type="ARBA" id="ARBA00022448"/>
    </source>
</evidence>
<keyword evidence="7" id="KW-0998">Cell outer membrane</keyword>
<dbReference type="Pfam" id="PF00593">
    <property type="entry name" value="TonB_dep_Rec_b-barrel"/>
    <property type="match status" value="1"/>
</dbReference>
<keyword evidence="8" id="KW-0732">Signal</keyword>
<dbReference type="InterPro" id="IPR000531">
    <property type="entry name" value="Beta-barrel_TonB"/>
</dbReference>
<dbReference type="InterPro" id="IPR036942">
    <property type="entry name" value="Beta-barrel_TonB_sf"/>
</dbReference>
<dbReference type="PANTHER" id="PTHR30069">
    <property type="entry name" value="TONB-DEPENDENT OUTER MEMBRANE RECEPTOR"/>
    <property type="match status" value="1"/>
</dbReference>
<reference evidence="10 11" key="1">
    <citation type="submission" date="2019-03" db="EMBL/GenBank/DDBJ databases">
        <title>Genomic Encyclopedia of Type Strains, Phase IV (KMG-IV): sequencing the most valuable type-strain genomes for metagenomic binning, comparative biology and taxonomic classification.</title>
        <authorList>
            <person name="Goeker M."/>
        </authorList>
    </citation>
    <scope>NUCLEOTIDE SEQUENCE [LARGE SCALE GENOMIC DNA]</scope>
    <source>
        <strain evidence="10 11">DSM 10053</strain>
    </source>
</reference>
<organism evidence="10 11">
    <name type="scientific">Lonepinella koalarum</name>
    <dbReference type="NCBI Taxonomy" id="53417"/>
    <lineage>
        <taxon>Bacteria</taxon>
        <taxon>Pseudomonadati</taxon>
        <taxon>Pseudomonadota</taxon>
        <taxon>Gammaproteobacteria</taxon>
        <taxon>Pasteurellales</taxon>
        <taxon>Pasteurellaceae</taxon>
        <taxon>Lonepinella</taxon>
    </lineage>
</organism>
<dbReference type="GO" id="GO:0044718">
    <property type="term" value="P:siderophore transmembrane transport"/>
    <property type="evidence" value="ECO:0007669"/>
    <property type="project" value="TreeGrafter"/>
</dbReference>
<evidence type="ECO:0000256" key="5">
    <source>
        <dbReference type="ARBA" id="ARBA00023077"/>
    </source>
</evidence>
<evidence type="ECO:0000256" key="7">
    <source>
        <dbReference type="ARBA" id="ARBA00023237"/>
    </source>
</evidence>
<comment type="caution">
    <text evidence="10">The sequence shown here is derived from an EMBL/GenBank/DDBJ whole genome shotgun (WGS) entry which is preliminary data.</text>
</comment>
<keyword evidence="10" id="KW-0675">Receptor</keyword>
<dbReference type="PANTHER" id="PTHR30069:SF49">
    <property type="entry name" value="OUTER MEMBRANE PROTEIN C"/>
    <property type="match status" value="1"/>
</dbReference>
<dbReference type="SUPFAM" id="SSF56935">
    <property type="entry name" value="Porins"/>
    <property type="match status" value="1"/>
</dbReference>
<evidence type="ECO:0000259" key="9">
    <source>
        <dbReference type="Pfam" id="PF00593"/>
    </source>
</evidence>
<dbReference type="InterPro" id="IPR039426">
    <property type="entry name" value="TonB-dep_rcpt-like"/>
</dbReference>
<evidence type="ECO:0000313" key="11">
    <source>
        <dbReference type="Proteomes" id="UP000295496"/>
    </source>
</evidence>
<evidence type="ECO:0000256" key="3">
    <source>
        <dbReference type="ARBA" id="ARBA00022452"/>
    </source>
</evidence>